<feature type="binding site" evidence="9">
    <location>
        <position position="148"/>
    </location>
    <ligand>
        <name>cob(II)alamin</name>
        <dbReference type="ChEBI" id="CHEBI:16304"/>
    </ligand>
</feature>
<evidence type="ECO:0000313" key="12">
    <source>
        <dbReference type="Proteomes" id="UP001595711"/>
    </source>
</evidence>
<evidence type="ECO:0000256" key="2">
    <source>
        <dbReference type="ARBA" id="ARBA00022490"/>
    </source>
</evidence>
<dbReference type="Gene3D" id="1.25.10.10">
    <property type="entry name" value="Leucine-rich Repeat Variant"/>
    <property type="match status" value="1"/>
</dbReference>
<dbReference type="PANTHER" id="PTHR30002:SF4">
    <property type="entry name" value="EPOXYQUEUOSINE REDUCTASE"/>
    <property type="match status" value="1"/>
</dbReference>
<protein>
    <recommendedName>
        <fullName evidence="9">Epoxyqueuosine reductase</fullName>
        <ecNumber evidence="9">1.17.99.6</ecNumber>
    </recommendedName>
    <alternativeName>
        <fullName evidence="9">Queuosine biosynthesis protein QueG</fullName>
    </alternativeName>
</protein>
<evidence type="ECO:0000256" key="3">
    <source>
        <dbReference type="ARBA" id="ARBA00022694"/>
    </source>
</evidence>
<feature type="binding site" evidence="9">
    <location>
        <position position="212"/>
    </location>
    <ligand>
        <name>[4Fe-4S] cluster</name>
        <dbReference type="ChEBI" id="CHEBI:49883"/>
        <label>2</label>
    </ligand>
</feature>
<dbReference type="Pfam" id="PF13484">
    <property type="entry name" value="Fer4_16"/>
    <property type="match status" value="1"/>
</dbReference>
<keyword evidence="9" id="KW-0846">Cobalamin</keyword>
<evidence type="ECO:0000256" key="7">
    <source>
        <dbReference type="ARBA" id="ARBA00023004"/>
    </source>
</evidence>
<comment type="pathway">
    <text evidence="9">tRNA modification; tRNA-queuosine biosynthesis.</text>
</comment>
<evidence type="ECO:0000256" key="5">
    <source>
        <dbReference type="ARBA" id="ARBA00022785"/>
    </source>
</evidence>
<comment type="caution">
    <text evidence="9">Lacks conserved residue(s) required for the propagation of feature annotation.</text>
</comment>
<dbReference type="RefSeq" id="WP_379724706.1">
    <property type="nucleotide sequence ID" value="NZ_JBHRYJ010000001.1"/>
</dbReference>
<keyword evidence="6 9" id="KW-0560">Oxidoreductase</keyword>
<dbReference type="Proteomes" id="UP001595711">
    <property type="component" value="Unassembled WGS sequence"/>
</dbReference>
<dbReference type="PROSITE" id="PS00198">
    <property type="entry name" value="4FE4S_FER_1"/>
    <property type="match status" value="1"/>
</dbReference>
<feature type="binding site" evidence="9">
    <location>
        <position position="208"/>
    </location>
    <ligand>
        <name>[4Fe-4S] cluster</name>
        <dbReference type="ChEBI" id="CHEBI:49883"/>
        <label>1</label>
    </ligand>
</feature>
<evidence type="ECO:0000259" key="10">
    <source>
        <dbReference type="PROSITE" id="PS51379"/>
    </source>
</evidence>
<dbReference type="GO" id="GO:0052693">
    <property type="term" value="F:epoxyqueuosine reductase activity"/>
    <property type="evidence" value="ECO:0007669"/>
    <property type="project" value="UniProtKB-EC"/>
</dbReference>
<keyword evidence="3 9" id="KW-0819">tRNA processing</keyword>
<feature type="active site" description="Proton donor" evidence="9">
    <location>
        <position position="148"/>
    </location>
</feature>
<comment type="cofactor">
    <cofactor evidence="9">
        <name>cob(II)alamin</name>
        <dbReference type="ChEBI" id="CHEBI:16304"/>
    </cofactor>
</comment>
<feature type="binding site" evidence="9">
    <location>
        <position position="73"/>
    </location>
    <ligand>
        <name>cob(II)alamin</name>
        <dbReference type="ChEBI" id="CHEBI:16304"/>
    </ligand>
</feature>
<keyword evidence="2 9" id="KW-0963">Cytoplasm</keyword>
<feature type="binding site" evidence="9">
    <location>
        <position position="205"/>
    </location>
    <ligand>
        <name>[4Fe-4S] cluster</name>
        <dbReference type="ChEBI" id="CHEBI:49883"/>
        <label>1</label>
    </ligand>
</feature>
<evidence type="ECO:0000256" key="9">
    <source>
        <dbReference type="HAMAP-Rule" id="MF_00916"/>
    </source>
</evidence>
<proteinExistence type="inferred from homology"/>
<dbReference type="Gene3D" id="3.30.70.20">
    <property type="match status" value="1"/>
</dbReference>
<keyword evidence="12" id="KW-1185">Reference proteome</keyword>
<dbReference type="Pfam" id="PF08331">
    <property type="entry name" value="QueG_DUF1730"/>
    <property type="match status" value="1"/>
</dbReference>
<keyword evidence="8 9" id="KW-0411">Iron-sulfur</keyword>
<dbReference type="InterPro" id="IPR017900">
    <property type="entry name" value="4Fe4S_Fe_S_CS"/>
</dbReference>
<comment type="function">
    <text evidence="9">Catalyzes the conversion of epoxyqueuosine (oQ) to queuosine (Q), which is a hypermodified base found in the wobble positions of tRNA(Asp), tRNA(Asn), tRNA(His) and tRNA(Tyr).</text>
</comment>
<keyword evidence="1 9" id="KW-0004">4Fe-4S</keyword>
<comment type="catalytic activity">
    <reaction evidence="9">
        <text>epoxyqueuosine(34) in tRNA + AH2 = queuosine(34) in tRNA + A + H2O</text>
        <dbReference type="Rhea" id="RHEA:32159"/>
        <dbReference type="Rhea" id="RHEA-COMP:18571"/>
        <dbReference type="Rhea" id="RHEA-COMP:18582"/>
        <dbReference type="ChEBI" id="CHEBI:13193"/>
        <dbReference type="ChEBI" id="CHEBI:15377"/>
        <dbReference type="ChEBI" id="CHEBI:17499"/>
        <dbReference type="ChEBI" id="CHEBI:194431"/>
        <dbReference type="ChEBI" id="CHEBI:194443"/>
        <dbReference type="EC" id="1.17.99.6"/>
    </reaction>
</comment>
<dbReference type="InterPro" id="IPR011989">
    <property type="entry name" value="ARM-like"/>
</dbReference>
<keyword evidence="4 9" id="KW-0479">Metal-binding</keyword>
<comment type="caution">
    <text evidence="11">The sequence shown here is derived from an EMBL/GenBank/DDBJ whole genome shotgun (WGS) entry which is preliminary data.</text>
</comment>
<organism evidence="11 12">
    <name type="scientific">Ferrovibrio xuzhouensis</name>
    <dbReference type="NCBI Taxonomy" id="1576914"/>
    <lineage>
        <taxon>Bacteria</taxon>
        <taxon>Pseudomonadati</taxon>
        <taxon>Pseudomonadota</taxon>
        <taxon>Alphaproteobacteria</taxon>
        <taxon>Rhodospirillales</taxon>
        <taxon>Rhodospirillaceae</taxon>
        <taxon>Ferrovibrio</taxon>
    </lineage>
</organism>
<feature type="binding site" evidence="9">
    <location>
        <position position="202"/>
    </location>
    <ligand>
        <name>[4Fe-4S] cluster</name>
        <dbReference type="ChEBI" id="CHEBI:49883"/>
        <label>1</label>
    </ligand>
</feature>
<comment type="similarity">
    <text evidence="9">Belongs to the QueG family.</text>
</comment>
<dbReference type="Pfam" id="PF13646">
    <property type="entry name" value="HEAT_2"/>
    <property type="match status" value="1"/>
</dbReference>
<dbReference type="PANTHER" id="PTHR30002">
    <property type="entry name" value="EPOXYQUEUOSINE REDUCTASE"/>
    <property type="match status" value="1"/>
</dbReference>
<feature type="binding site" evidence="9">
    <location>
        <position position="172"/>
    </location>
    <ligand>
        <name>cob(II)alamin</name>
        <dbReference type="ChEBI" id="CHEBI:16304"/>
    </ligand>
</feature>
<dbReference type="SUPFAM" id="SSF48371">
    <property type="entry name" value="ARM repeat"/>
    <property type="match status" value="1"/>
</dbReference>
<dbReference type="InterPro" id="IPR016024">
    <property type="entry name" value="ARM-type_fold"/>
</dbReference>
<dbReference type="InterPro" id="IPR013542">
    <property type="entry name" value="QueG_DUF1730"/>
</dbReference>
<name>A0ABV7VDT8_9PROT</name>
<evidence type="ECO:0000313" key="11">
    <source>
        <dbReference type="EMBL" id="MFC3675680.1"/>
    </source>
</evidence>
<gene>
    <name evidence="9 11" type="primary">queG</name>
    <name evidence="11" type="ORF">ACFOOQ_09015</name>
</gene>
<dbReference type="PROSITE" id="PS51379">
    <property type="entry name" value="4FE4S_FER_2"/>
    <property type="match status" value="1"/>
</dbReference>
<dbReference type="NCBIfam" id="TIGR00276">
    <property type="entry name" value="tRNA epoxyqueuosine(34) reductase QueG"/>
    <property type="match status" value="1"/>
</dbReference>
<keyword evidence="9" id="KW-0170">Cobalt</keyword>
<dbReference type="HAMAP" id="MF_00916">
    <property type="entry name" value="QueG"/>
    <property type="match status" value="1"/>
</dbReference>
<comment type="subcellular location">
    <subcellularLocation>
        <location evidence="9">Cytoplasm</location>
    </subcellularLocation>
</comment>
<keyword evidence="7 9" id="KW-0408">Iron</keyword>
<evidence type="ECO:0000256" key="6">
    <source>
        <dbReference type="ARBA" id="ARBA00023002"/>
    </source>
</evidence>
<evidence type="ECO:0000256" key="8">
    <source>
        <dbReference type="ARBA" id="ARBA00023014"/>
    </source>
</evidence>
<feature type="binding site" evidence="9">
    <location>
        <position position="255"/>
    </location>
    <ligand>
        <name>[4Fe-4S] cluster</name>
        <dbReference type="ChEBI" id="CHEBI:49883"/>
        <label>2</label>
    </ligand>
</feature>
<reference evidence="12" key="1">
    <citation type="journal article" date="2019" name="Int. J. Syst. Evol. Microbiol.">
        <title>The Global Catalogue of Microorganisms (GCM) 10K type strain sequencing project: providing services to taxonomists for standard genome sequencing and annotation.</title>
        <authorList>
            <consortium name="The Broad Institute Genomics Platform"/>
            <consortium name="The Broad Institute Genome Sequencing Center for Infectious Disease"/>
            <person name="Wu L."/>
            <person name="Ma J."/>
        </authorList>
    </citation>
    <scope>NUCLEOTIDE SEQUENCE [LARGE SCALE GENOMIC DNA]</scope>
    <source>
        <strain evidence="12">KCTC 42182</strain>
    </source>
</reference>
<evidence type="ECO:0000256" key="4">
    <source>
        <dbReference type="ARBA" id="ARBA00022723"/>
    </source>
</evidence>
<keyword evidence="5 9" id="KW-0671">Queuosine biosynthesis</keyword>
<feature type="binding site" evidence="9">
    <location>
        <position position="228"/>
    </location>
    <ligand>
        <name>[4Fe-4S] cluster</name>
        <dbReference type="ChEBI" id="CHEBI:49883"/>
        <label>2</label>
    </ligand>
</feature>
<sequence>MPRSQTESGRTETDTPAARAAAIRARAGQEGFDAVGFTTPSRIGPDLAERLDAFMALGRHGEMRWLEDKAERRRHPHALWPEARGIVALGLNYGPGTDPLDVLAETDRAAISVYAQGRDYHLVVKKKLKSLAGWMHRAWGGEVKVFVDTAPLMEKPLSAAAGLGWQGRHTNLVSREFGSWLFLGLILTEMVLPADDAESDHCGSCSSCLDICPTRAFPAPYQLDARRCISYLTIEYDGIIAAEFRKPMGNRIYGCDDCLAVCPWNKFASMATETDLRARPALTAPKLVDLAKLDDAGFREMFATTAVKRIGRDRFVRNVCLALGNSGDQTAVPVLRDLAQDAAAPVRAHAAWALKQLLPPADFAAFAAARRAVEADAAVLREISEQ</sequence>
<comment type="subunit">
    <text evidence="9">Monomer.</text>
</comment>
<feature type="binding site" evidence="9">
    <location>
        <position position="258"/>
    </location>
    <ligand>
        <name>[4Fe-4S] cluster</name>
        <dbReference type="ChEBI" id="CHEBI:49883"/>
        <label>2</label>
    </ligand>
</feature>
<accession>A0ABV7VDT8</accession>
<feature type="binding site" evidence="9">
    <location>
        <position position="230"/>
    </location>
    <ligand>
        <name>cob(II)alamin</name>
        <dbReference type="ChEBI" id="CHEBI:16304"/>
    </ligand>
</feature>
<dbReference type="InterPro" id="IPR017896">
    <property type="entry name" value="4Fe4S_Fe-S-bd"/>
</dbReference>
<feature type="binding site" evidence="9">
    <location>
        <begin position="255"/>
        <end position="256"/>
    </location>
    <ligand>
        <name>cob(II)alamin</name>
        <dbReference type="ChEBI" id="CHEBI:16304"/>
    </ligand>
</feature>
<comment type="cofactor">
    <cofactor evidence="9">
        <name>[4Fe-4S] cluster</name>
        <dbReference type="ChEBI" id="CHEBI:49883"/>
    </cofactor>
    <text evidence="9">Binds 2 [4Fe-4S] clusters per monomer.</text>
</comment>
<dbReference type="EC" id="1.17.99.6" evidence="9"/>
<feature type="binding site" evidence="9">
    <location>
        <position position="183"/>
    </location>
    <ligand>
        <name>cob(II)alamin</name>
        <dbReference type="ChEBI" id="CHEBI:16304"/>
    </ligand>
</feature>
<feature type="binding site" evidence="9">
    <location>
        <position position="262"/>
    </location>
    <ligand>
        <name>[4Fe-4S] cluster</name>
        <dbReference type="ChEBI" id="CHEBI:49883"/>
        <label>1</label>
    </ligand>
</feature>
<dbReference type="EMBL" id="JBHRYJ010000001">
    <property type="protein sequence ID" value="MFC3675680.1"/>
    <property type="molecule type" value="Genomic_DNA"/>
</dbReference>
<dbReference type="SUPFAM" id="SSF46548">
    <property type="entry name" value="alpha-helical ferredoxin"/>
    <property type="match status" value="1"/>
</dbReference>
<dbReference type="InterPro" id="IPR004453">
    <property type="entry name" value="QueG"/>
</dbReference>
<evidence type="ECO:0000256" key="1">
    <source>
        <dbReference type="ARBA" id="ARBA00022485"/>
    </source>
</evidence>
<feature type="domain" description="4Fe-4S ferredoxin-type" evidence="10">
    <location>
        <begin position="193"/>
        <end position="222"/>
    </location>
</feature>